<evidence type="ECO:0000313" key="3">
    <source>
        <dbReference type="Proteomes" id="UP001172778"/>
    </source>
</evidence>
<comment type="similarity">
    <text evidence="1">Belongs to the bactofilin family.</text>
</comment>
<dbReference type="Pfam" id="PF04519">
    <property type="entry name" value="Bactofilin"/>
    <property type="match status" value="1"/>
</dbReference>
<name>A0ABT7DU51_9NEIS</name>
<proteinExistence type="inferred from homology"/>
<organism evidence="2 3">
    <name type="scientific">Parachitinimonas caeni</name>
    <dbReference type="NCBI Taxonomy" id="3031301"/>
    <lineage>
        <taxon>Bacteria</taxon>
        <taxon>Pseudomonadati</taxon>
        <taxon>Pseudomonadota</taxon>
        <taxon>Betaproteobacteria</taxon>
        <taxon>Neisseriales</taxon>
        <taxon>Chitinibacteraceae</taxon>
        <taxon>Parachitinimonas</taxon>
    </lineage>
</organism>
<sequence length="140" mass="14640">MVFGSKKQKASTRIDSLIGVEAKIQGNIMFAGGLRVDGEIVGDVSANDDKQSTLVVSEKAKISGSIQVGHLVLNGMVEGPIHATQYLELQSKCKVVGDVFYATLEMHPGAIVDGKLIHLNGANGAAATMIDPPKPAADNL</sequence>
<dbReference type="Proteomes" id="UP001172778">
    <property type="component" value="Unassembled WGS sequence"/>
</dbReference>
<evidence type="ECO:0000313" key="2">
    <source>
        <dbReference type="EMBL" id="MDK2123603.1"/>
    </source>
</evidence>
<dbReference type="EMBL" id="JARRAF010000005">
    <property type="protein sequence ID" value="MDK2123603.1"/>
    <property type="molecule type" value="Genomic_DNA"/>
</dbReference>
<gene>
    <name evidence="2" type="ORF">PZA18_06025</name>
</gene>
<evidence type="ECO:0000256" key="1">
    <source>
        <dbReference type="ARBA" id="ARBA00044755"/>
    </source>
</evidence>
<dbReference type="PANTHER" id="PTHR35024">
    <property type="entry name" value="HYPOTHETICAL CYTOSOLIC PROTEIN"/>
    <property type="match status" value="1"/>
</dbReference>
<dbReference type="InterPro" id="IPR007607">
    <property type="entry name" value="BacA/B"/>
</dbReference>
<keyword evidence="3" id="KW-1185">Reference proteome</keyword>
<dbReference type="PANTHER" id="PTHR35024:SF4">
    <property type="entry name" value="POLYMER-FORMING CYTOSKELETAL PROTEIN"/>
    <property type="match status" value="1"/>
</dbReference>
<accession>A0ABT7DU51</accession>
<protein>
    <submittedName>
        <fullName evidence="2">Polymer-forming cytoskeletal protein</fullName>
    </submittedName>
</protein>
<comment type="caution">
    <text evidence="2">The sequence shown here is derived from an EMBL/GenBank/DDBJ whole genome shotgun (WGS) entry which is preliminary data.</text>
</comment>
<reference evidence="2" key="1">
    <citation type="submission" date="2023-03" db="EMBL/GenBank/DDBJ databases">
        <title>Chitinimonas shenzhenensis gen. nov., sp. nov., a novel member of family Burkholderiaceae isolated from activated sludge collected in Shen Zhen, China.</title>
        <authorList>
            <person name="Wang X."/>
        </authorList>
    </citation>
    <scope>NUCLEOTIDE SEQUENCE</scope>
    <source>
        <strain evidence="2">DQS-5</strain>
    </source>
</reference>